<dbReference type="Proteomes" id="UP001209317">
    <property type="component" value="Unassembled WGS sequence"/>
</dbReference>
<dbReference type="GO" id="GO:0005737">
    <property type="term" value="C:cytoplasm"/>
    <property type="evidence" value="ECO:0007669"/>
    <property type="project" value="UniProtKB-SubCell"/>
</dbReference>
<evidence type="ECO:0000256" key="4">
    <source>
        <dbReference type="ARBA" id="ARBA00013194"/>
    </source>
</evidence>
<dbReference type="InterPro" id="IPR036611">
    <property type="entry name" value="Trigger_fac_ribosome-bd_sf"/>
</dbReference>
<accession>A0AAE3LJ69</accession>
<keyword evidence="8 12" id="KW-0413">Isomerase</keyword>
<evidence type="ECO:0000256" key="6">
    <source>
        <dbReference type="ARBA" id="ARBA00023110"/>
    </source>
</evidence>
<dbReference type="Pfam" id="PF05698">
    <property type="entry name" value="Trigger_C"/>
    <property type="match status" value="1"/>
</dbReference>
<dbReference type="GO" id="GO:0015031">
    <property type="term" value="P:protein transport"/>
    <property type="evidence" value="ECO:0007669"/>
    <property type="project" value="InterPro"/>
</dbReference>
<dbReference type="InterPro" id="IPR037041">
    <property type="entry name" value="Trigger_fac_C_sf"/>
</dbReference>
<dbReference type="InterPro" id="IPR005215">
    <property type="entry name" value="Trig_fac"/>
</dbReference>
<evidence type="ECO:0000256" key="8">
    <source>
        <dbReference type="ARBA" id="ARBA00023235"/>
    </source>
</evidence>
<dbReference type="RefSeq" id="WP_263036592.1">
    <property type="nucleotide sequence ID" value="NZ_JAOTPL010000001.1"/>
</dbReference>
<proteinExistence type="inferred from homology"/>
<evidence type="ECO:0000256" key="3">
    <source>
        <dbReference type="ARBA" id="ARBA00005464"/>
    </source>
</evidence>
<evidence type="ECO:0000259" key="10">
    <source>
        <dbReference type="Pfam" id="PF05697"/>
    </source>
</evidence>
<dbReference type="NCBIfam" id="TIGR00115">
    <property type="entry name" value="tig"/>
    <property type="match status" value="1"/>
</dbReference>
<dbReference type="EMBL" id="JAOTPL010000001">
    <property type="protein sequence ID" value="MCU7693104.1"/>
    <property type="molecule type" value="Genomic_DNA"/>
</dbReference>
<comment type="catalytic activity">
    <reaction evidence="1">
        <text>[protein]-peptidylproline (omega=180) = [protein]-peptidylproline (omega=0)</text>
        <dbReference type="Rhea" id="RHEA:16237"/>
        <dbReference type="Rhea" id="RHEA-COMP:10747"/>
        <dbReference type="Rhea" id="RHEA-COMP:10748"/>
        <dbReference type="ChEBI" id="CHEBI:83833"/>
        <dbReference type="ChEBI" id="CHEBI:83834"/>
        <dbReference type="EC" id="5.2.1.8"/>
    </reaction>
</comment>
<dbReference type="GO" id="GO:0003755">
    <property type="term" value="F:peptidyl-prolyl cis-trans isomerase activity"/>
    <property type="evidence" value="ECO:0007669"/>
    <property type="project" value="UniProtKB-KW"/>
</dbReference>
<evidence type="ECO:0000313" key="12">
    <source>
        <dbReference type="EMBL" id="MCU7693104.1"/>
    </source>
</evidence>
<evidence type="ECO:0000256" key="2">
    <source>
        <dbReference type="ARBA" id="ARBA00004496"/>
    </source>
</evidence>
<evidence type="ECO:0000256" key="5">
    <source>
        <dbReference type="ARBA" id="ARBA00016902"/>
    </source>
</evidence>
<evidence type="ECO:0000259" key="11">
    <source>
        <dbReference type="Pfam" id="PF05698"/>
    </source>
</evidence>
<evidence type="ECO:0000256" key="9">
    <source>
        <dbReference type="ARBA" id="ARBA00029986"/>
    </source>
</evidence>
<dbReference type="SUPFAM" id="SSF102735">
    <property type="entry name" value="Trigger factor ribosome-binding domain"/>
    <property type="match status" value="1"/>
</dbReference>
<dbReference type="Gene3D" id="1.10.3120.10">
    <property type="entry name" value="Trigger factor, C-terminal domain"/>
    <property type="match status" value="1"/>
</dbReference>
<dbReference type="InterPro" id="IPR027304">
    <property type="entry name" value="Trigger_fact/SurA_dom_sf"/>
</dbReference>
<keyword evidence="7" id="KW-0143">Chaperone</keyword>
<dbReference type="Gene3D" id="3.30.70.1050">
    <property type="entry name" value="Trigger factor ribosome-binding domain"/>
    <property type="match status" value="1"/>
</dbReference>
<feature type="domain" description="Trigger factor ribosome-binding bacterial" evidence="10">
    <location>
        <begin position="4"/>
        <end position="148"/>
    </location>
</feature>
<gene>
    <name evidence="12" type="primary">tig</name>
    <name evidence="12" type="ORF">OD355_01090</name>
</gene>
<comment type="subcellular location">
    <subcellularLocation>
        <location evidence="2">Cytoplasm</location>
    </subcellularLocation>
</comment>
<keyword evidence="6" id="KW-0697">Rotamase</keyword>
<dbReference type="GO" id="GO:0051083">
    <property type="term" value="P:'de novo' cotranslational protein folding"/>
    <property type="evidence" value="ECO:0007669"/>
    <property type="project" value="TreeGrafter"/>
</dbReference>
<protein>
    <recommendedName>
        <fullName evidence="5">Trigger factor</fullName>
        <ecNumber evidence="4">5.2.1.8</ecNumber>
    </recommendedName>
    <alternativeName>
        <fullName evidence="9">PPIase</fullName>
    </alternativeName>
</protein>
<dbReference type="InterPro" id="IPR008881">
    <property type="entry name" value="Trigger_fac_ribosome-bd_bac"/>
</dbReference>
<reference evidence="12" key="1">
    <citation type="submission" date="2022-10" db="EMBL/GenBank/DDBJ databases">
        <authorList>
            <person name="Kim H.S."/>
            <person name="Kim J.-S."/>
            <person name="Suh M.K."/>
            <person name="Eom M.K."/>
            <person name="Lee J.-S."/>
        </authorList>
    </citation>
    <scope>NUCLEOTIDE SEQUENCE</scope>
    <source>
        <strain evidence="12">LIP-5</strain>
    </source>
</reference>
<comment type="similarity">
    <text evidence="3">Belongs to the FKBP-type PPIase family. Tig subfamily.</text>
</comment>
<dbReference type="EC" id="5.2.1.8" evidence="4"/>
<sequence length="457" mass="52012">MATITRENIAPLNDKLVVTITKEDYLPEFEKSLKKYAKNATIPGFRKGMVPVGVIKKMHGQGIFSEQIFAAVDKAVNDYIRENKLEIIGQPLPLEDTNFTFDVNNPEDYVFNFEVGLQPAIDVDPSSLTVTRYNIEVSDKTLNEEVENVQRKAGNYTNPETIEDEDAILNLETAIADKEGNVGEDANKGNSSVTFKDLSPKAAKLFKGKKVEDTVVVKLSDAFASPEILDRVYHDLGLDEEDLELKKTYVSCKITKIGLLEKAELNEELFRQTFPGREISNEDDFKAELKKDIEAYFAGQSRAQVQDQIYHELVDHTKLDFPEAFLKRWLKVNAEKPKTDEEVEKEYPAFVKQLQWALISSKLSADNNIQVEPEELKDFAKNQLMQYLGGQLSADANSDWVNDYADRMLNDRKFIEDAHGQIRINKLFQALEGEVKTKEENITEEAFTEKLKGHHHH</sequence>
<dbReference type="SUPFAM" id="SSF109998">
    <property type="entry name" value="Triger factor/SurA peptide-binding domain-like"/>
    <property type="match status" value="1"/>
</dbReference>
<evidence type="ECO:0000313" key="13">
    <source>
        <dbReference type="Proteomes" id="UP001209317"/>
    </source>
</evidence>
<dbReference type="AlphaFoldDB" id="A0AAE3LJ69"/>
<name>A0AAE3LJ69_9BACT</name>
<comment type="caution">
    <text evidence="12">The sequence shown here is derived from an EMBL/GenBank/DDBJ whole genome shotgun (WGS) entry which is preliminary data.</text>
</comment>
<dbReference type="PANTHER" id="PTHR30560:SF3">
    <property type="entry name" value="TRIGGER FACTOR-LIKE PROTEIN TIG, CHLOROPLASTIC"/>
    <property type="match status" value="1"/>
</dbReference>
<evidence type="ECO:0000256" key="1">
    <source>
        <dbReference type="ARBA" id="ARBA00000971"/>
    </source>
</evidence>
<dbReference type="Pfam" id="PF05697">
    <property type="entry name" value="Trigger_N"/>
    <property type="match status" value="1"/>
</dbReference>
<evidence type="ECO:0000256" key="7">
    <source>
        <dbReference type="ARBA" id="ARBA00023186"/>
    </source>
</evidence>
<dbReference type="GO" id="GO:0043335">
    <property type="term" value="P:protein unfolding"/>
    <property type="evidence" value="ECO:0007669"/>
    <property type="project" value="TreeGrafter"/>
</dbReference>
<dbReference type="GO" id="GO:0044183">
    <property type="term" value="F:protein folding chaperone"/>
    <property type="evidence" value="ECO:0007669"/>
    <property type="project" value="TreeGrafter"/>
</dbReference>
<keyword evidence="13" id="KW-1185">Reference proteome</keyword>
<dbReference type="InterPro" id="IPR008880">
    <property type="entry name" value="Trigger_fac_C"/>
</dbReference>
<organism evidence="12 13">
    <name type="scientific">Haoranjiania flava</name>
    <dbReference type="NCBI Taxonomy" id="1856322"/>
    <lineage>
        <taxon>Bacteria</taxon>
        <taxon>Pseudomonadati</taxon>
        <taxon>Bacteroidota</taxon>
        <taxon>Chitinophagia</taxon>
        <taxon>Chitinophagales</taxon>
        <taxon>Chitinophagaceae</taxon>
        <taxon>Haoranjiania</taxon>
    </lineage>
</organism>
<dbReference type="PANTHER" id="PTHR30560">
    <property type="entry name" value="TRIGGER FACTOR CHAPERONE AND PEPTIDYL-PROLYL CIS/TRANS ISOMERASE"/>
    <property type="match status" value="1"/>
</dbReference>
<feature type="domain" description="Trigger factor C-terminal" evidence="11">
    <location>
        <begin position="283"/>
        <end position="387"/>
    </location>
</feature>
<dbReference type="GO" id="GO:0043022">
    <property type="term" value="F:ribosome binding"/>
    <property type="evidence" value="ECO:0007669"/>
    <property type="project" value="TreeGrafter"/>
</dbReference>